<evidence type="ECO:0000313" key="4">
    <source>
        <dbReference type="EMBL" id="AJT50477.1"/>
    </source>
</evidence>
<dbReference type="Pfam" id="PF04397">
    <property type="entry name" value="LytTR"/>
    <property type="match status" value="1"/>
</dbReference>
<dbReference type="Gene3D" id="2.40.50.40">
    <property type="match status" value="1"/>
</dbReference>
<dbReference type="InterPro" id="IPR001789">
    <property type="entry name" value="Sig_transdc_resp-reg_receiver"/>
</dbReference>
<organism evidence="4 5">
    <name type="scientific">Limosilactobacillus mucosae LM1</name>
    <dbReference type="NCBI Taxonomy" id="1130798"/>
    <lineage>
        <taxon>Bacteria</taxon>
        <taxon>Bacillati</taxon>
        <taxon>Bacillota</taxon>
        <taxon>Bacilli</taxon>
        <taxon>Lactobacillales</taxon>
        <taxon>Lactobacillaceae</taxon>
        <taxon>Limosilactobacillus</taxon>
    </lineage>
</organism>
<dbReference type="Gene3D" id="2.20.25.10">
    <property type="match status" value="1"/>
</dbReference>
<name>A0A0D4CJZ0_LIMMU</name>
<gene>
    <name evidence="4" type="ORF">LBLM1_05070</name>
</gene>
<dbReference type="STRING" id="1130798.LBLM1_05070"/>
<proteinExistence type="predicted"/>
<dbReference type="PROSITE" id="PS50930">
    <property type="entry name" value="HTH_LYTTR"/>
    <property type="match status" value="1"/>
</dbReference>
<feature type="domain" description="HTH LytTR-type" evidence="3">
    <location>
        <begin position="139"/>
        <end position="244"/>
    </location>
</feature>
<dbReference type="Gene3D" id="3.40.50.2300">
    <property type="match status" value="1"/>
</dbReference>
<dbReference type="InterPro" id="IPR007492">
    <property type="entry name" value="LytTR_DNA-bd_dom"/>
</dbReference>
<dbReference type="HOGENOM" id="CLU_000445_14_1_9"/>
<dbReference type="SUPFAM" id="SSF52172">
    <property type="entry name" value="CheY-like"/>
    <property type="match status" value="1"/>
</dbReference>
<dbReference type="AlphaFoldDB" id="A0A0D4CJZ0"/>
<dbReference type="KEGG" id="lmu:LBLM1_05070"/>
<feature type="modified residue" description="4-aspartylphosphate" evidence="1">
    <location>
        <position position="53"/>
    </location>
</feature>
<keyword evidence="1" id="KW-0597">Phosphoprotein</keyword>
<evidence type="ECO:0000313" key="5">
    <source>
        <dbReference type="Proteomes" id="UP000003645"/>
    </source>
</evidence>
<reference evidence="4 5" key="1">
    <citation type="journal article" date="2012" name="J. Bacteriol.">
        <title>Genome sequence of Lactobacillus mucosae LM1, isolated from piglet feces.</title>
        <authorList>
            <person name="Lee J.H."/>
            <person name="Valeriano V.D."/>
            <person name="Shin Y.R."/>
            <person name="Chae J.P."/>
            <person name="Kim G.B."/>
            <person name="Ham J.S."/>
            <person name="Chun J."/>
            <person name="Kang D.K."/>
        </authorList>
    </citation>
    <scope>NUCLEOTIDE SEQUENCE [LARGE SCALE GENOMIC DNA]</scope>
    <source>
        <strain evidence="4 5">LM1</strain>
    </source>
</reference>
<dbReference type="InterPro" id="IPR011006">
    <property type="entry name" value="CheY-like_superfamily"/>
</dbReference>
<dbReference type="SMART" id="SM00850">
    <property type="entry name" value="LytTR"/>
    <property type="match status" value="1"/>
</dbReference>
<dbReference type="InterPro" id="IPR046947">
    <property type="entry name" value="LytR-like"/>
</dbReference>
<dbReference type="PANTHER" id="PTHR37299">
    <property type="entry name" value="TRANSCRIPTIONAL REGULATOR-RELATED"/>
    <property type="match status" value="1"/>
</dbReference>
<evidence type="ECO:0000259" key="2">
    <source>
        <dbReference type="PROSITE" id="PS50110"/>
    </source>
</evidence>
<evidence type="ECO:0000259" key="3">
    <source>
        <dbReference type="PROSITE" id="PS50930"/>
    </source>
</evidence>
<dbReference type="GO" id="GO:0003677">
    <property type="term" value="F:DNA binding"/>
    <property type="evidence" value="ECO:0007669"/>
    <property type="project" value="InterPro"/>
</dbReference>
<dbReference type="PROSITE" id="PS50110">
    <property type="entry name" value="RESPONSE_REGULATORY"/>
    <property type="match status" value="1"/>
</dbReference>
<dbReference type="GO" id="GO:0000156">
    <property type="term" value="F:phosphorelay response regulator activity"/>
    <property type="evidence" value="ECO:0007669"/>
    <property type="project" value="InterPro"/>
</dbReference>
<dbReference type="OrthoDB" id="9809318at2"/>
<protein>
    <submittedName>
        <fullName evidence="4">LytTR family transcriptional regulator</fullName>
    </submittedName>
</protein>
<dbReference type="Pfam" id="PF00072">
    <property type="entry name" value="Response_reg"/>
    <property type="match status" value="1"/>
</dbReference>
<dbReference type="EMBL" id="CP011013">
    <property type="protein sequence ID" value="AJT50477.1"/>
    <property type="molecule type" value="Genomic_DNA"/>
</dbReference>
<dbReference type="SMART" id="SM00448">
    <property type="entry name" value="REC"/>
    <property type="match status" value="1"/>
</dbReference>
<keyword evidence="5" id="KW-1185">Reference proteome</keyword>
<accession>A0A0D4CJZ0</accession>
<sequence>MKVLIVDDEPLARNELHYLLKENVLINEIDEANGVMMADQKVNANQPDLVFLDIKLDDGNGMALARRWKKLPQPPAIVFATAYDNYAVDAFNEAAVDYILKPFDPERINEAVARVAKIRGTADQAENVAEQAAWQNPRLSITIDDKTMVIQKRDIMYIETQGGYTHLHLRNDKLLISRQTLTSIAQLLNPRHFMRIHRGFIVNLDEIDEMQPSFNHTYELTLKDGSKIPVSRSYVAKTKKAIGLQ</sequence>
<feature type="domain" description="Response regulatory" evidence="2">
    <location>
        <begin position="2"/>
        <end position="116"/>
    </location>
</feature>
<dbReference type="RefSeq" id="WP_006499823.1">
    <property type="nucleotide sequence ID" value="NZ_CP011013.1"/>
</dbReference>
<dbReference type="Proteomes" id="UP000003645">
    <property type="component" value="Chromosome"/>
</dbReference>
<dbReference type="PANTHER" id="PTHR37299:SF1">
    <property type="entry name" value="STAGE 0 SPORULATION PROTEIN A HOMOLOG"/>
    <property type="match status" value="1"/>
</dbReference>
<evidence type="ECO:0000256" key="1">
    <source>
        <dbReference type="PROSITE-ProRule" id="PRU00169"/>
    </source>
</evidence>